<dbReference type="Proteomes" id="UP001159364">
    <property type="component" value="Linkage Group LG05"/>
</dbReference>
<comment type="caution">
    <text evidence="10">The sequence shown here is derived from an EMBL/GenBank/DDBJ whole genome shotgun (WGS) entry which is preliminary data.</text>
</comment>
<dbReference type="Pfam" id="PF03083">
    <property type="entry name" value="MtN3_slv"/>
    <property type="match status" value="2"/>
</dbReference>
<evidence type="ECO:0000256" key="3">
    <source>
        <dbReference type="ARBA" id="ARBA00022448"/>
    </source>
</evidence>
<accession>A0AAV8THT2</accession>
<feature type="transmembrane region" description="Helical" evidence="9">
    <location>
        <begin position="6"/>
        <end position="30"/>
    </location>
</feature>
<keyword evidence="5 9" id="KW-0812">Transmembrane</keyword>
<dbReference type="PANTHER" id="PTHR10791">
    <property type="entry name" value="RAG1-ACTIVATING PROTEIN 1"/>
    <property type="match status" value="1"/>
</dbReference>
<evidence type="ECO:0000256" key="1">
    <source>
        <dbReference type="ARBA" id="ARBA00004127"/>
    </source>
</evidence>
<dbReference type="GO" id="GO:0051119">
    <property type="term" value="F:sugar transmembrane transporter activity"/>
    <property type="evidence" value="ECO:0007669"/>
    <property type="project" value="InterPro"/>
</dbReference>
<dbReference type="FunFam" id="1.20.1280.290:FF:000002">
    <property type="entry name" value="Bidirectional sugar transporter SWEET"/>
    <property type="match status" value="1"/>
</dbReference>
<dbReference type="GO" id="GO:0051260">
    <property type="term" value="P:protein homooligomerization"/>
    <property type="evidence" value="ECO:0007669"/>
    <property type="project" value="UniProtKB-ARBA"/>
</dbReference>
<evidence type="ECO:0000313" key="11">
    <source>
        <dbReference type="Proteomes" id="UP001159364"/>
    </source>
</evidence>
<dbReference type="GO" id="GO:0005886">
    <property type="term" value="C:plasma membrane"/>
    <property type="evidence" value="ECO:0007669"/>
    <property type="project" value="UniProtKB-SubCell"/>
</dbReference>
<dbReference type="Gene3D" id="1.20.1280.290">
    <property type="match status" value="2"/>
</dbReference>
<dbReference type="InterPro" id="IPR004316">
    <property type="entry name" value="SWEET_rpt"/>
</dbReference>
<keyword evidence="7 9" id="KW-1133">Transmembrane helix</keyword>
<keyword evidence="8 9" id="KW-0472">Membrane</keyword>
<comment type="subcellular location">
    <subcellularLocation>
        <location evidence="9">Cell membrane</location>
        <topology evidence="9">Multi-pass membrane protein</topology>
    </subcellularLocation>
    <subcellularLocation>
        <location evidence="1">Endomembrane system</location>
        <topology evidence="1">Multi-pass membrane protein</topology>
    </subcellularLocation>
</comment>
<name>A0AAV8THT2_9ROSI</name>
<sequence>METLVLIVGVIGNVISVLMFLSPVGTFWRIVKNRSTEDFESLPYVCTLLSSSLWTYYGIIKPGAYLVSTVNGFGVVVEIVFVTLFLLYAPPMMKRRTAILVGLLNVGFFTAAVLVTRLALEGEVRIDATGFMGSALNIVMYGSPLAVMKTVVTTKSVEFMPFLLSFFLSLNGAVWTLYAVLTRDIFLGVPNGAGFLLGAAQLVLYAIYRNAKPSRNTNIREDGLEEGWQNESLISSTFDR</sequence>
<feature type="transmembrane region" description="Helical" evidence="9">
    <location>
        <begin position="185"/>
        <end position="208"/>
    </location>
</feature>
<evidence type="ECO:0000256" key="2">
    <source>
        <dbReference type="ARBA" id="ARBA00007809"/>
    </source>
</evidence>
<evidence type="ECO:0000256" key="8">
    <source>
        <dbReference type="ARBA" id="ARBA00023136"/>
    </source>
</evidence>
<evidence type="ECO:0000313" key="10">
    <source>
        <dbReference type="EMBL" id="KAJ8766416.1"/>
    </source>
</evidence>
<evidence type="ECO:0000256" key="7">
    <source>
        <dbReference type="ARBA" id="ARBA00022989"/>
    </source>
</evidence>
<dbReference type="InterPro" id="IPR047664">
    <property type="entry name" value="SWEET"/>
</dbReference>
<dbReference type="GO" id="GO:0012505">
    <property type="term" value="C:endomembrane system"/>
    <property type="evidence" value="ECO:0007669"/>
    <property type="project" value="UniProtKB-SubCell"/>
</dbReference>
<keyword evidence="4 9" id="KW-0762">Sugar transport</keyword>
<feature type="transmembrane region" description="Helical" evidence="9">
    <location>
        <begin position="42"/>
        <end position="59"/>
    </location>
</feature>
<dbReference type="AlphaFoldDB" id="A0AAV8THT2"/>
<organism evidence="10 11">
    <name type="scientific">Erythroxylum novogranatense</name>
    <dbReference type="NCBI Taxonomy" id="1862640"/>
    <lineage>
        <taxon>Eukaryota</taxon>
        <taxon>Viridiplantae</taxon>
        <taxon>Streptophyta</taxon>
        <taxon>Embryophyta</taxon>
        <taxon>Tracheophyta</taxon>
        <taxon>Spermatophyta</taxon>
        <taxon>Magnoliopsida</taxon>
        <taxon>eudicotyledons</taxon>
        <taxon>Gunneridae</taxon>
        <taxon>Pentapetalae</taxon>
        <taxon>rosids</taxon>
        <taxon>fabids</taxon>
        <taxon>Malpighiales</taxon>
        <taxon>Erythroxylaceae</taxon>
        <taxon>Erythroxylum</taxon>
    </lineage>
</organism>
<feature type="transmembrane region" description="Helical" evidence="9">
    <location>
        <begin position="126"/>
        <end position="147"/>
    </location>
</feature>
<evidence type="ECO:0000256" key="9">
    <source>
        <dbReference type="RuleBase" id="RU910715"/>
    </source>
</evidence>
<feature type="transmembrane region" description="Helical" evidence="9">
    <location>
        <begin position="65"/>
        <end position="87"/>
    </location>
</feature>
<evidence type="ECO:0000256" key="4">
    <source>
        <dbReference type="ARBA" id="ARBA00022597"/>
    </source>
</evidence>
<evidence type="ECO:0000256" key="5">
    <source>
        <dbReference type="ARBA" id="ARBA00022692"/>
    </source>
</evidence>
<keyword evidence="11" id="KW-1185">Reference proteome</keyword>
<comment type="similarity">
    <text evidence="2 9">Belongs to the SWEET sugar transporter family.</text>
</comment>
<keyword evidence="6" id="KW-0677">Repeat</keyword>
<comment type="function">
    <text evidence="9">Mediates both low-affinity uptake and efflux of sugar across the membrane.</text>
</comment>
<dbReference type="PANTHER" id="PTHR10791:SF120">
    <property type="entry name" value="BIDIRECTIONAL SUGAR TRANSPORTER SWEET17"/>
    <property type="match status" value="1"/>
</dbReference>
<proteinExistence type="inferred from homology"/>
<reference evidence="10 11" key="1">
    <citation type="submission" date="2021-09" db="EMBL/GenBank/DDBJ databases">
        <title>Genomic insights and catalytic innovation underlie evolution of tropane alkaloids biosynthesis.</title>
        <authorList>
            <person name="Wang Y.-J."/>
            <person name="Tian T."/>
            <person name="Huang J.-P."/>
            <person name="Huang S.-X."/>
        </authorList>
    </citation>
    <scope>NUCLEOTIDE SEQUENCE [LARGE SCALE GENOMIC DNA]</scope>
    <source>
        <strain evidence="10">KIB-2018</strain>
        <tissue evidence="10">Leaf</tissue>
    </source>
</reference>
<keyword evidence="3 9" id="KW-0813">Transport</keyword>
<dbReference type="EMBL" id="JAIWQS010000005">
    <property type="protein sequence ID" value="KAJ8766416.1"/>
    <property type="molecule type" value="Genomic_DNA"/>
</dbReference>
<gene>
    <name evidence="10" type="ORF">K2173_022475</name>
</gene>
<feature type="transmembrane region" description="Helical" evidence="9">
    <location>
        <begin position="99"/>
        <end position="120"/>
    </location>
</feature>
<evidence type="ECO:0000256" key="6">
    <source>
        <dbReference type="ARBA" id="ARBA00022737"/>
    </source>
</evidence>
<dbReference type="FunFam" id="1.20.1280.290:FF:000001">
    <property type="entry name" value="Bidirectional sugar transporter SWEET"/>
    <property type="match status" value="1"/>
</dbReference>
<protein>
    <recommendedName>
        <fullName evidence="9">Bidirectional sugar transporter SWEET</fullName>
    </recommendedName>
</protein>
<feature type="transmembrane region" description="Helical" evidence="9">
    <location>
        <begin position="159"/>
        <end position="179"/>
    </location>
</feature>